<proteinExistence type="predicted"/>
<sequence>MSRRPPLDVRNLVCKGSIGDAFLFNAILYDPSRTPITVNQCISSDPETQQQGIPLIEKIYSLSHNVDVNFIDHEEWKRTLGSCPANVRGDPPGFRPSPIVSANRGIAPVTAYPKFTFPVSEHEPVGSYIACCPKSGKPQQGHRDIHEELEWMTGAYPKHTFVLVGEANRYSTFTKPNVLNLIGKTSLLEGMGVVSRATGFIGIQGLMAYVALSQKVPSVVYTRTSGHTQAFYGRLFPQWVTYLTMYFKSRTENPEPFHQFMDHLL</sequence>
<gene>
    <name evidence="1" type="ORF">LCGC14_0245130</name>
</gene>
<dbReference type="Gene3D" id="3.40.50.2000">
    <property type="entry name" value="Glycogen Phosphorylase B"/>
    <property type="match status" value="1"/>
</dbReference>
<comment type="caution">
    <text evidence="1">The sequence shown here is derived from an EMBL/GenBank/DDBJ whole genome shotgun (WGS) entry which is preliminary data.</text>
</comment>
<evidence type="ECO:0000313" key="1">
    <source>
        <dbReference type="EMBL" id="KKN88906.1"/>
    </source>
</evidence>
<protein>
    <submittedName>
        <fullName evidence="1">Uncharacterized protein</fullName>
    </submittedName>
</protein>
<name>A0A0F9WRP4_9ZZZZ</name>
<accession>A0A0F9WRP4</accession>
<reference evidence="1" key="1">
    <citation type="journal article" date="2015" name="Nature">
        <title>Complex archaea that bridge the gap between prokaryotes and eukaryotes.</title>
        <authorList>
            <person name="Spang A."/>
            <person name="Saw J.H."/>
            <person name="Jorgensen S.L."/>
            <person name="Zaremba-Niedzwiedzka K."/>
            <person name="Martijn J."/>
            <person name="Lind A.E."/>
            <person name="van Eijk R."/>
            <person name="Schleper C."/>
            <person name="Guy L."/>
            <person name="Ettema T.J."/>
        </authorList>
    </citation>
    <scope>NUCLEOTIDE SEQUENCE</scope>
</reference>
<organism evidence="1">
    <name type="scientific">marine sediment metagenome</name>
    <dbReference type="NCBI Taxonomy" id="412755"/>
    <lineage>
        <taxon>unclassified sequences</taxon>
        <taxon>metagenomes</taxon>
        <taxon>ecological metagenomes</taxon>
    </lineage>
</organism>
<dbReference type="EMBL" id="LAZR01000125">
    <property type="protein sequence ID" value="KKN88906.1"/>
    <property type="molecule type" value="Genomic_DNA"/>
</dbReference>
<dbReference type="AlphaFoldDB" id="A0A0F9WRP4"/>